<evidence type="ECO:0000313" key="2">
    <source>
        <dbReference type="EMBL" id="SCM72524.1"/>
    </source>
</evidence>
<dbReference type="EMBL" id="FMJC01000002">
    <property type="protein sequence ID" value="SCM72524.1"/>
    <property type="molecule type" value="Genomic_DNA"/>
</dbReference>
<protein>
    <submittedName>
        <fullName evidence="2">Uncharacterized protein</fullName>
    </submittedName>
</protein>
<accession>A0A212L4M7</accession>
<gene>
    <name evidence="2" type="ORF">KL86DES1_20675</name>
</gene>
<evidence type="ECO:0000256" key="1">
    <source>
        <dbReference type="SAM" id="MobiDB-lite"/>
    </source>
</evidence>
<dbReference type="AlphaFoldDB" id="A0A212L4M7"/>
<sequence length="54" mass="6541">MQEYVKRIEKNKQTNKKSNRAKEQASQSVKKTELRKNPVKRQNSAYWLHLKVRL</sequence>
<name>A0A212L4M7_9BACT</name>
<feature type="compositionally biased region" description="Basic and acidic residues" evidence="1">
    <location>
        <begin position="1"/>
        <end position="12"/>
    </location>
</feature>
<organism evidence="2">
    <name type="scientific">uncultured Desulfovibrio sp</name>
    <dbReference type="NCBI Taxonomy" id="167968"/>
    <lineage>
        <taxon>Bacteria</taxon>
        <taxon>Pseudomonadati</taxon>
        <taxon>Thermodesulfobacteriota</taxon>
        <taxon>Desulfovibrionia</taxon>
        <taxon>Desulfovibrionales</taxon>
        <taxon>Desulfovibrionaceae</taxon>
        <taxon>Desulfovibrio</taxon>
        <taxon>environmental samples</taxon>
    </lineage>
</organism>
<feature type="region of interest" description="Disordered" evidence="1">
    <location>
        <begin position="1"/>
        <end position="40"/>
    </location>
</feature>
<reference evidence="2" key="1">
    <citation type="submission" date="2016-08" db="EMBL/GenBank/DDBJ databases">
        <authorList>
            <person name="Seilhamer J.J."/>
        </authorList>
    </citation>
    <scope>NUCLEOTIDE SEQUENCE</scope>
    <source>
        <strain evidence="2">86-1</strain>
    </source>
</reference>
<proteinExistence type="predicted"/>